<dbReference type="EMBL" id="CABPSD010000001">
    <property type="protein sequence ID" value="VVD63982.1"/>
    <property type="molecule type" value="Genomic_DNA"/>
</dbReference>
<dbReference type="Gene3D" id="3.40.50.2300">
    <property type="match status" value="1"/>
</dbReference>
<keyword evidence="1" id="KW-0597">Phosphoprotein</keyword>
<proteinExistence type="predicted"/>
<evidence type="ECO:0000256" key="1">
    <source>
        <dbReference type="PROSITE-ProRule" id="PRU00169"/>
    </source>
</evidence>
<dbReference type="InterPro" id="IPR013975">
    <property type="entry name" value="Tscrpt_reg_BetR_N"/>
</dbReference>
<feature type="modified residue" description="4-aspartylphosphate" evidence="1">
    <location>
        <position position="211"/>
    </location>
</feature>
<dbReference type="InterPro" id="IPR001789">
    <property type="entry name" value="Sig_transdc_resp-reg_receiver"/>
</dbReference>
<organism evidence="3 4">
    <name type="scientific">Pandoraea morbifera</name>
    <dbReference type="NCBI Taxonomy" id="2508300"/>
    <lineage>
        <taxon>Bacteria</taxon>
        <taxon>Pseudomonadati</taxon>
        <taxon>Pseudomonadota</taxon>
        <taxon>Betaproteobacteria</taxon>
        <taxon>Burkholderiales</taxon>
        <taxon>Burkholderiaceae</taxon>
        <taxon>Pandoraea</taxon>
    </lineage>
</organism>
<gene>
    <name evidence="3" type="ORF">PMO31116_00248</name>
</gene>
<name>A0A5E4RNJ8_9BURK</name>
<sequence length="285" mass="31023">MQSSDDNLLMAQRVGQLMERHAIPKSKQTGALAKTLGLSPAQAHRKMRGQSNWTYGELRDVAAAFNASITALLDPETSEHAQGVPALLDFGNHLVACQAWIGPEILTGQGSEYVAMSTAGSWRLYPTDMAPRGKKFVVELIEIRPKSLVPTRLTVAVVDDDGGSDAQGGLRTADTVCMYLNSKGYDARAFYSAAAFREALKQTVFDAYVVDWMLDHETAETALSEIRTSDNPDAPVFILTGQMQAGNVNESDIARAITAFDVDVLEKPARLPLLVAELNKRLAQR</sequence>
<protein>
    <recommendedName>
        <fullName evidence="2">Response regulatory domain-containing protein</fullName>
    </recommendedName>
</protein>
<dbReference type="InterPro" id="IPR011006">
    <property type="entry name" value="CheY-like_superfamily"/>
</dbReference>
<feature type="domain" description="Response regulatory" evidence="2">
    <location>
        <begin position="162"/>
        <end position="282"/>
    </location>
</feature>
<dbReference type="Proteomes" id="UP000368474">
    <property type="component" value="Unassembled WGS sequence"/>
</dbReference>
<evidence type="ECO:0000259" key="2">
    <source>
        <dbReference type="PROSITE" id="PS50110"/>
    </source>
</evidence>
<keyword evidence="4" id="KW-1185">Reference proteome</keyword>
<evidence type="ECO:0000313" key="4">
    <source>
        <dbReference type="Proteomes" id="UP000368474"/>
    </source>
</evidence>
<dbReference type="Pfam" id="PF08667">
    <property type="entry name" value="BetR"/>
    <property type="match status" value="1"/>
</dbReference>
<reference evidence="3 4" key="1">
    <citation type="submission" date="2019-08" db="EMBL/GenBank/DDBJ databases">
        <authorList>
            <person name="Peeters C."/>
        </authorList>
    </citation>
    <scope>NUCLEOTIDE SEQUENCE [LARGE SCALE GENOMIC DNA]</scope>
    <source>
        <strain evidence="3 4">LMG 31116</strain>
    </source>
</reference>
<dbReference type="CDD" id="cd00156">
    <property type="entry name" value="REC"/>
    <property type="match status" value="1"/>
</dbReference>
<dbReference type="AlphaFoldDB" id="A0A5E4RNJ8"/>
<dbReference type="SUPFAM" id="SSF52172">
    <property type="entry name" value="CheY-like"/>
    <property type="match status" value="1"/>
</dbReference>
<dbReference type="RefSeq" id="WP_150565094.1">
    <property type="nucleotide sequence ID" value="NZ_CABPSD010000001.1"/>
</dbReference>
<accession>A0A5E4RNJ8</accession>
<evidence type="ECO:0000313" key="3">
    <source>
        <dbReference type="EMBL" id="VVD63982.1"/>
    </source>
</evidence>
<dbReference type="Pfam" id="PF00072">
    <property type="entry name" value="Response_reg"/>
    <property type="match status" value="1"/>
</dbReference>
<dbReference type="SMART" id="SM00448">
    <property type="entry name" value="REC"/>
    <property type="match status" value="1"/>
</dbReference>
<dbReference type="GO" id="GO:0000160">
    <property type="term" value="P:phosphorelay signal transduction system"/>
    <property type="evidence" value="ECO:0007669"/>
    <property type="project" value="InterPro"/>
</dbReference>
<dbReference type="PROSITE" id="PS50110">
    <property type="entry name" value="RESPONSE_REGULATORY"/>
    <property type="match status" value="1"/>
</dbReference>